<dbReference type="GO" id="GO:0006888">
    <property type="term" value="P:endoplasmic reticulum to Golgi vesicle-mediated transport"/>
    <property type="evidence" value="ECO:0007669"/>
    <property type="project" value="TreeGrafter"/>
</dbReference>
<gene>
    <name evidence="2" type="ORF">CBR_g3446</name>
</gene>
<reference evidence="2 3" key="1">
    <citation type="journal article" date="2018" name="Cell">
        <title>The Chara Genome: Secondary Complexity and Implications for Plant Terrestrialization.</title>
        <authorList>
            <person name="Nishiyama T."/>
            <person name="Sakayama H."/>
            <person name="Vries J.D."/>
            <person name="Buschmann H."/>
            <person name="Saint-Marcoux D."/>
            <person name="Ullrich K.K."/>
            <person name="Haas F.B."/>
            <person name="Vanderstraeten L."/>
            <person name="Becker D."/>
            <person name="Lang D."/>
            <person name="Vosolsobe S."/>
            <person name="Rombauts S."/>
            <person name="Wilhelmsson P.K.I."/>
            <person name="Janitza P."/>
            <person name="Kern R."/>
            <person name="Heyl A."/>
            <person name="Rumpler F."/>
            <person name="Villalobos L.I.A.C."/>
            <person name="Clay J.M."/>
            <person name="Skokan R."/>
            <person name="Toyoda A."/>
            <person name="Suzuki Y."/>
            <person name="Kagoshima H."/>
            <person name="Schijlen E."/>
            <person name="Tajeshwar N."/>
            <person name="Catarino B."/>
            <person name="Hetherington A.J."/>
            <person name="Saltykova A."/>
            <person name="Bonnot C."/>
            <person name="Breuninger H."/>
            <person name="Symeonidi A."/>
            <person name="Radhakrishnan G.V."/>
            <person name="Van Nieuwerburgh F."/>
            <person name="Deforce D."/>
            <person name="Chang C."/>
            <person name="Karol K.G."/>
            <person name="Hedrich R."/>
            <person name="Ulvskov P."/>
            <person name="Glockner G."/>
            <person name="Delwiche C.F."/>
            <person name="Petrasek J."/>
            <person name="Van de Peer Y."/>
            <person name="Friml J."/>
            <person name="Beilby M."/>
            <person name="Dolan L."/>
            <person name="Kohara Y."/>
            <person name="Sugano S."/>
            <person name="Fujiyama A."/>
            <person name="Delaux P.-M."/>
            <person name="Quint M."/>
            <person name="TheiBen G."/>
            <person name="Hagemann M."/>
            <person name="Harholt J."/>
            <person name="Dunand C."/>
            <person name="Zachgo S."/>
            <person name="Langdale J."/>
            <person name="Maumus F."/>
            <person name="Straeten D.V.D."/>
            <person name="Gould S.B."/>
            <person name="Rensing S.A."/>
        </authorList>
    </citation>
    <scope>NUCLEOTIDE SEQUENCE [LARGE SCALE GENOMIC DNA]</scope>
    <source>
        <strain evidence="2 3">S276</strain>
    </source>
</reference>
<name>A0A388JR70_CHABU</name>
<proteinExistence type="predicted"/>
<keyword evidence="3" id="KW-1185">Reference proteome</keyword>
<comment type="caution">
    <text evidence="2">The sequence shown here is derived from an EMBL/GenBank/DDBJ whole genome shotgun (WGS) entry which is preliminary data.</text>
</comment>
<dbReference type="GO" id="GO:1990423">
    <property type="term" value="C:RZZ complex"/>
    <property type="evidence" value="ECO:0007669"/>
    <property type="project" value="TreeGrafter"/>
</dbReference>
<evidence type="ECO:0000313" key="2">
    <source>
        <dbReference type="EMBL" id="GBG60202.1"/>
    </source>
</evidence>
<dbReference type="PANTHER" id="PTHR12205">
    <property type="entry name" value="CENTROMERE/KINETOCHORE PROTEIN ZW10"/>
    <property type="match status" value="1"/>
</dbReference>
<dbReference type="GO" id="GO:0005737">
    <property type="term" value="C:cytoplasm"/>
    <property type="evidence" value="ECO:0007669"/>
    <property type="project" value="GOC"/>
</dbReference>
<feature type="region of interest" description="Disordered" evidence="1">
    <location>
        <begin position="47"/>
        <end position="86"/>
    </location>
</feature>
<protein>
    <submittedName>
        <fullName evidence="2">Uncharacterized protein</fullName>
    </submittedName>
</protein>
<dbReference type="Proteomes" id="UP000265515">
    <property type="component" value="Unassembled WGS sequence"/>
</dbReference>
<organism evidence="2 3">
    <name type="scientific">Chara braunii</name>
    <name type="common">Braun's stonewort</name>
    <dbReference type="NCBI Taxonomy" id="69332"/>
    <lineage>
        <taxon>Eukaryota</taxon>
        <taxon>Viridiplantae</taxon>
        <taxon>Streptophyta</taxon>
        <taxon>Charophyceae</taxon>
        <taxon>Charales</taxon>
        <taxon>Characeae</taxon>
        <taxon>Chara</taxon>
    </lineage>
</organism>
<dbReference type="EMBL" id="BFEA01000009">
    <property type="protein sequence ID" value="GBG60202.1"/>
    <property type="molecule type" value="Genomic_DNA"/>
</dbReference>
<accession>A0A388JR70</accession>
<evidence type="ECO:0000256" key="1">
    <source>
        <dbReference type="SAM" id="MobiDB-lite"/>
    </source>
</evidence>
<dbReference type="Gramene" id="GBG60202">
    <property type="protein sequence ID" value="GBG60202"/>
    <property type="gene ID" value="CBR_g3446"/>
</dbReference>
<dbReference type="GO" id="GO:0007094">
    <property type="term" value="P:mitotic spindle assembly checkpoint signaling"/>
    <property type="evidence" value="ECO:0007669"/>
    <property type="project" value="TreeGrafter"/>
</dbReference>
<dbReference type="AlphaFoldDB" id="A0A388JR70"/>
<evidence type="ECO:0000313" key="3">
    <source>
        <dbReference type="Proteomes" id="UP000265515"/>
    </source>
</evidence>
<sequence length="283" mass="29540">MGRGGWWSQAVPNKTAELADFQKVADLMVGFEQSLVQEGLISLPDAAETANESAPAEEKIASGESEGTTHGDVAGGRSSDAGAVGRASSSREVSAAQVLLLSTFAADVDVHFAVKKRKRVLVKARDLLMNSDFAPVVVAAVRGWWSQAVPNKTAELADFQKVADLTVGFEQSLVQEGLISLPDTVETANESAPAEEKIASGESEGTTHGDAAGGKSSDTGAVGRASSSREVSAAQVLLLSTFAADVDVHFAVKKRKRVLVKARDLLMNSDFAPVVVGDDCVVS</sequence>
<dbReference type="PANTHER" id="PTHR12205:SF0">
    <property type="entry name" value="CENTROMERE_KINETOCHORE PROTEIN ZW10 HOMOLOG"/>
    <property type="match status" value="1"/>
</dbReference>
<feature type="region of interest" description="Disordered" evidence="1">
    <location>
        <begin position="185"/>
        <end position="224"/>
    </location>
</feature>